<dbReference type="RefSeq" id="WP_413269296.1">
    <property type="nucleotide sequence ID" value="NZ_JBHFNQ010000041.1"/>
</dbReference>
<proteinExistence type="predicted"/>
<name>A0ABV4X0X2_9CYAN</name>
<gene>
    <name evidence="1" type="ORF">ACE1CC_04615</name>
</gene>
<comment type="caution">
    <text evidence="1">The sequence shown here is derived from an EMBL/GenBank/DDBJ whole genome shotgun (WGS) entry which is preliminary data.</text>
</comment>
<accession>A0ABV4X0X2</accession>
<reference evidence="1 2" key="1">
    <citation type="submission" date="2024-09" db="EMBL/GenBank/DDBJ databases">
        <title>Floridaenema gen nov. (Aerosakkonemataceae, Aerosakkonematales ord. nov., Cyanobacteria) from benthic tropical and subtropical fresh waters, with the description of four new species.</title>
        <authorList>
            <person name="Moretto J.A."/>
            <person name="Berthold D.E."/>
            <person name="Lefler F.W."/>
            <person name="Huang I.-S."/>
            <person name="Laughinghouse H. IV."/>
        </authorList>
    </citation>
    <scope>NUCLEOTIDE SEQUENCE [LARGE SCALE GENOMIC DNA]</scope>
    <source>
        <strain evidence="1 2">BLCC-F46</strain>
    </source>
</reference>
<protein>
    <submittedName>
        <fullName evidence="1">Uncharacterized protein</fullName>
    </submittedName>
</protein>
<organism evidence="1 2">
    <name type="scientific">Floridaenema aerugineum BLCC-F46</name>
    <dbReference type="NCBI Taxonomy" id="3153654"/>
    <lineage>
        <taxon>Bacteria</taxon>
        <taxon>Bacillati</taxon>
        <taxon>Cyanobacteriota</taxon>
        <taxon>Cyanophyceae</taxon>
        <taxon>Oscillatoriophycideae</taxon>
        <taxon>Aerosakkonematales</taxon>
        <taxon>Aerosakkonemataceae</taxon>
        <taxon>Floridanema</taxon>
        <taxon>Floridanema aerugineum</taxon>
    </lineage>
</organism>
<keyword evidence="2" id="KW-1185">Reference proteome</keyword>
<sequence>MIPIHTLLDLLTGRSHDSNPYPVRLLLLAIAHFVRNAGLAPSFVLEVFAAFPQTTLAQERQQFTALRRIDRQEAMGAKAKPPTLALVPGYGLNISFIPTGETIEKIWLDNPQYATLDVDGCLEDLPRSRQCDRPGAQIVHLRRIRDLRFPGLYPTTSTLLTVVTNSGQQRNVYTFRLIKGQGNPNYNTVEVVPTSSYSNNITLSNNISQNNSSIGYDTIATGVQVALAQGILQPRSRLWYRIDSFLLRLKAGTPLQTAATLSGLSDKVVLRLHNLGISNGVNSRLQIAPTSVPNYQNSRYPTPGISRGVD</sequence>
<dbReference type="Proteomes" id="UP001576774">
    <property type="component" value="Unassembled WGS sequence"/>
</dbReference>
<evidence type="ECO:0000313" key="2">
    <source>
        <dbReference type="Proteomes" id="UP001576774"/>
    </source>
</evidence>
<dbReference type="EMBL" id="JBHFNQ010000041">
    <property type="protein sequence ID" value="MFB2876156.1"/>
    <property type="molecule type" value="Genomic_DNA"/>
</dbReference>
<evidence type="ECO:0000313" key="1">
    <source>
        <dbReference type="EMBL" id="MFB2876156.1"/>
    </source>
</evidence>